<comment type="similarity">
    <text evidence="2">Belongs to the dynein intermediate chain family.</text>
</comment>
<keyword evidence="7" id="KW-0243">Dynein</keyword>
<evidence type="ECO:0000256" key="1">
    <source>
        <dbReference type="ARBA" id="ARBA00004430"/>
    </source>
</evidence>
<dbReference type="AlphaFoldDB" id="A0AA84ZXU2"/>
<dbReference type="Pfam" id="PF00400">
    <property type="entry name" value="WD40"/>
    <property type="match status" value="1"/>
</dbReference>
<dbReference type="WBParaSite" id="SMRG1_53910.2">
    <property type="protein sequence ID" value="SMRG1_53910.2"/>
    <property type="gene ID" value="SMRG1_53910"/>
</dbReference>
<dbReference type="PANTHER" id="PTHR12442">
    <property type="entry name" value="DYNEIN INTERMEDIATE CHAIN"/>
    <property type="match status" value="1"/>
</dbReference>
<keyword evidence="10" id="KW-0966">Cell projection</keyword>
<evidence type="ECO:0000313" key="14">
    <source>
        <dbReference type="WBParaSite" id="SMRG1_53910.2"/>
    </source>
</evidence>
<dbReference type="InterPro" id="IPR001680">
    <property type="entry name" value="WD40_rpt"/>
</dbReference>
<dbReference type="PANTHER" id="PTHR12442:SF11">
    <property type="entry name" value="DYNEIN AXONEMAL INTERMEDIATE CHAIN 1"/>
    <property type="match status" value="1"/>
</dbReference>
<dbReference type="GO" id="GO:0045504">
    <property type="term" value="F:dynein heavy chain binding"/>
    <property type="evidence" value="ECO:0007669"/>
    <property type="project" value="TreeGrafter"/>
</dbReference>
<dbReference type="Proteomes" id="UP000050790">
    <property type="component" value="Unassembled WGS sequence"/>
</dbReference>
<dbReference type="GO" id="GO:0045503">
    <property type="term" value="F:dynein light chain binding"/>
    <property type="evidence" value="ECO:0007669"/>
    <property type="project" value="TreeGrafter"/>
</dbReference>
<keyword evidence="9" id="KW-0206">Cytoskeleton</keyword>
<evidence type="ECO:0000256" key="8">
    <source>
        <dbReference type="ARBA" id="ARBA00023175"/>
    </source>
</evidence>
<evidence type="ECO:0000256" key="3">
    <source>
        <dbReference type="ARBA" id="ARBA00022490"/>
    </source>
</evidence>
<evidence type="ECO:0000256" key="2">
    <source>
        <dbReference type="ARBA" id="ARBA00011059"/>
    </source>
</evidence>
<evidence type="ECO:0000256" key="7">
    <source>
        <dbReference type="ARBA" id="ARBA00023017"/>
    </source>
</evidence>
<dbReference type="Gene3D" id="2.130.10.10">
    <property type="entry name" value="YVTN repeat-like/Quinoprotein amine dehydrogenase"/>
    <property type="match status" value="2"/>
</dbReference>
<keyword evidence="4 11" id="KW-0853">WD repeat</keyword>
<evidence type="ECO:0000256" key="12">
    <source>
        <dbReference type="SAM" id="MobiDB-lite"/>
    </source>
</evidence>
<name>A0AA84ZXU2_9TREM</name>
<proteinExistence type="inferred from homology"/>
<protein>
    <recommendedName>
        <fullName evidence="15">Dynein intermediate chain 2, ciliary</fullName>
    </recommendedName>
</protein>
<dbReference type="GO" id="GO:0005874">
    <property type="term" value="C:microtubule"/>
    <property type="evidence" value="ECO:0007669"/>
    <property type="project" value="UniProtKB-KW"/>
</dbReference>
<dbReference type="SMART" id="SM00320">
    <property type="entry name" value="WD40"/>
    <property type="match status" value="4"/>
</dbReference>
<keyword evidence="5" id="KW-0493">Microtubule</keyword>
<dbReference type="GO" id="GO:0036157">
    <property type="term" value="C:outer dynein arm"/>
    <property type="evidence" value="ECO:0007669"/>
    <property type="project" value="TreeGrafter"/>
</dbReference>
<accession>A0AA84ZXU2</accession>
<dbReference type="PROSITE" id="PS50082">
    <property type="entry name" value="WD_REPEATS_2"/>
    <property type="match status" value="1"/>
</dbReference>
<evidence type="ECO:0008006" key="15">
    <source>
        <dbReference type="Google" id="ProtNLM"/>
    </source>
</evidence>
<evidence type="ECO:0000256" key="4">
    <source>
        <dbReference type="ARBA" id="ARBA00022574"/>
    </source>
</evidence>
<evidence type="ECO:0000256" key="11">
    <source>
        <dbReference type="PROSITE-ProRule" id="PRU00221"/>
    </source>
</evidence>
<dbReference type="InterPro" id="IPR050687">
    <property type="entry name" value="Dynein_IC"/>
</dbReference>
<reference evidence="14" key="1">
    <citation type="submission" date="2023-11" db="UniProtKB">
        <authorList>
            <consortium name="WormBaseParasite"/>
        </authorList>
    </citation>
    <scope>IDENTIFICATION</scope>
</reference>
<dbReference type="InterPro" id="IPR036322">
    <property type="entry name" value="WD40_repeat_dom_sf"/>
</dbReference>
<keyword evidence="3" id="KW-0963">Cytoplasm</keyword>
<comment type="subcellular location">
    <subcellularLocation>
        <location evidence="1">Cytoplasm</location>
        <location evidence="1">Cytoskeleton</location>
        <location evidence="1">Cilium axoneme</location>
    </subcellularLocation>
</comment>
<dbReference type="GO" id="GO:0036158">
    <property type="term" value="P:outer dynein arm assembly"/>
    <property type="evidence" value="ECO:0007669"/>
    <property type="project" value="TreeGrafter"/>
</dbReference>
<evidence type="ECO:0000256" key="5">
    <source>
        <dbReference type="ARBA" id="ARBA00022701"/>
    </source>
</evidence>
<dbReference type="InterPro" id="IPR015943">
    <property type="entry name" value="WD40/YVTN_repeat-like_dom_sf"/>
</dbReference>
<dbReference type="SUPFAM" id="SSF50978">
    <property type="entry name" value="WD40 repeat-like"/>
    <property type="match status" value="1"/>
</dbReference>
<keyword evidence="8" id="KW-0505">Motor protein</keyword>
<evidence type="ECO:0000256" key="10">
    <source>
        <dbReference type="ARBA" id="ARBA00023273"/>
    </source>
</evidence>
<evidence type="ECO:0000313" key="13">
    <source>
        <dbReference type="Proteomes" id="UP000050790"/>
    </source>
</evidence>
<dbReference type="GO" id="GO:0003341">
    <property type="term" value="P:cilium movement"/>
    <property type="evidence" value="ECO:0007669"/>
    <property type="project" value="TreeGrafter"/>
</dbReference>
<dbReference type="FunFam" id="2.130.10.10:FF:000251">
    <property type="entry name" value="Dynein axonemal intermediate chain 1"/>
    <property type="match status" value="1"/>
</dbReference>
<feature type="region of interest" description="Disordered" evidence="12">
    <location>
        <begin position="173"/>
        <end position="194"/>
    </location>
</feature>
<feature type="repeat" description="WD" evidence="11">
    <location>
        <begin position="510"/>
        <end position="552"/>
    </location>
</feature>
<sequence>MKLELRRRVSKKQQRKSQQGGDEFESSLREDMDDYGVRAALKPEDQLQLSEQELKEEITRVLTSTNPHAPQNIVRYNFKDGQYIQVPQVDQMAVHFWHESYMLPLDSDEARRQIARDGAMQPEELQAEEHNKEVSIYICVCTFLQKPAAAVKESDIQLPQKKVTNQFNFCERSTQTYNNPQRDRGSITEPPPRANFSANVTQWGIYDDYIEDFDRQQEKNKDKKLLGVSHKQENKAHKKVISGDTQGDELSRFAQPLKIVERMINQNTHDEIAQDFKYYEDPSDEFRDNQGTLLPLWSFSFEKARKLAVTSLCWSSQYSDLFVVGHGSYDFLKQSNGLICAYTLKNPSYPEYYLETESGVLSLDLHPSLPYMLCVGFYDGAVGVYSLLQHKNGPLYLSTARTGKHTDPVWEVRWQPNDSDANLNFFSISADGRVTSWTLIKNDIGKFDAVILKMIANSKESIEQSRLITLDCGTAFDFHRTQNHIFLVATEEGMVFKCSKAYTSQYLATYEAHHMAVYRVAWNLFHPDIFITCSADWTVKIWDHTKSTPMFTFDLGSPVGDVAWAPYSSTVFAAVTADGRVHVYDISINKYEPLCNQLVVTKKNTKLTHIAFNSKYNIIIVGDDHGQVNSLKLSPNLRKLPKEKKGAEQVKGPEVEIKKLDKILSLAG</sequence>
<keyword evidence="6" id="KW-0677">Repeat</keyword>
<evidence type="ECO:0000256" key="6">
    <source>
        <dbReference type="ARBA" id="ARBA00022737"/>
    </source>
</evidence>
<feature type="region of interest" description="Disordered" evidence="12">
    <location>
        <begin position="1"/>
        <end position="31"/>
    </location>
</feature>
<evidence type="ECO:0000256" key="9">
    <source>
        <dbReference type="ARBA" id="ARBA00023212"/>
    </source>
</evidence>
<organism evidence="13 14">
    <name type="scientific">Schistosoma margrebowiei</name>
    <dbReference type="NCBI Taxonomy" id="48269"/>
    <lineage>
        <taxon>Eukaryota</taxon>
        <taxon>Metazoa</taxon>
        <taxon>Spiralia</taxon>
        <taxon>Lophotrochozoa</taxon>
        <taxon>Platyhelminthes</taxon>
        <taxon>Trematoda</taxon>
        <taxon>Digenea</taxon>
        <taxon>Strigeidida</taxon>
        <taxon>Schistosomatoidea</taxon>
        <taxon>Schistosomatidae</taxon>
        <taxon>Schistosoma</taxon>
    </lineage>
</organism>